<evidence type="ECO:0000259" key="2">
    <source>
        <dbReference type="SMART" id="SM00409"/>
    </source>
</evidence>
<evidence type="ECO:0000313" key="3">
    <source>
        <dbReference type="Proteomes" id="UP000515158"/>
    </source>
</evidence>
<dbReference type="InterPro" id="IPR036179">
    <property type="entry name" value="Ig-like_dom_sf"/>
</dbReference>
<sequence length="343" mass="36059">MLTIVAVLLTFSGGEAVRVLGAGAAGASGASGASGAAPYVTAGQAAVLECRFVLETREVLQGVTWTKDSHLVYRWLPSGRTLAFGPLEGLTEVSEPGWNVRLSRATTAMAGNYSCSVHTDRGSAASRRFRFNVLLVCKARIETEDSTAVNCTVGWRVSCARVFPDLNLTAGVFDPTENKFIDRVTEWTKVVYSDNTFGFHAFKSYHVAEIPKSSVFLWSLSYQDQTPLVTGNVSSGAVHRAWSGCSEPPALPAPRDASLQLQLLYDGVGVAGAGDGGAQTDCRGRPRGATRAVYSCANEIPDGDAGGAASSQAGGQAGGSTKELVCANGEWVEEDPSAPWPVC</sequence>
<protein>
    <submittedName>
        <fullName evidence="4">Uncharacterized protein LOC117639333</fullName>
    </submittedName>
</protein>
<dbReference type="SMART" id="SM00409">
    <property type="entry name" value="IG"/>
    <property type="match status" value="1"/>
</dbReference>
<dbReference type="Proteomes" id="UP000515158">
    <property type="component" value="Unplaced"/>
</dbReference>
<dbReference type="PANTHER" id="PTHR21261:SF15">
    <property type="entry name" value="BEATEN PATH IIIA, ISOFORM D-RELATED"/>
    <property type="match status" value="1"/>
</dbReference>
<accession>A0A6P8XV03</accession>
<dbReference type="OrthoDB" id="8186954at2759"/>
<dbReference type="SUPFAM" id="SSF48726">
    <property type="entry name" value="Immunoglobulin"/>
    <property type="match status" value="1"/>
</dbReference>
<dbReference type="InterPro" id="IPR003599">
    <property type="entry name" value="Ig_sub"/>
</dbReference>
<dbReference type="AlphaFoldDB" id="A0A6P8XV03"/>
<proteinExistence type="predicted"/>
<organism evidence="4">
    <name type="scientific">Thrips palmi</name>
    <name type="common">Melon thrips</name>
    <dbReference type="NCBI Taxonomy" id="161013"/>
    <lineage>
        <taxon>Eukaryota</taxon>
        <taxon>Metazoa</taxon>
        <taxon>Ecdysozoa</taxon>
        <taxon>Arthropoda</taxon>
        <taxon>Hexapoda</taxon>
        <taxon>Insecta</taxon>
        <taxon>Pterygota</taxon>
        <taxon>Neoptera</taxon>
        <taxon>Paraneoptera</taxon>
        <taxon>Thysanoptera</taxon>
        <taxon>Terebrantia</taxon>
        <taxon>Thripoidea</taxon>
        <taxon>Thripidae</taxon>
        <taxon>Thrips</taxon>
    </lineage>
</organism>
<dbReference type="GeneID" id="117639333"/>
<dbReference type="RefSeq" id="XP_034230788.1">
    <property type="nucleotide sequence ID" value="XM_034374897.1"/>
</dbReference>
<dbReference type="KEGG" id="tpal:117639333"/>
<keyword evidence="3" id="KW-1185">Reference proteome</keyword>
<dbReference type="InterPro" id="IPR013783">
    <property type="entry name" value="Ig-like_fold"/>
</dbReference>
<feature type="chain" id="PRO_5028290008" evidence="1">
    <location>
        <begin position="17"/>
        <end position="343"/>
    </location>
</feature>
<feature type="signal peptide" evidence="1">
    <location>
        <begin position="1"/>
        <end position="16"/>
    </location>
</feature>
<gene>
    <name evidence="4" type="primary">LOC117639333</name>
</gene>
<evidence type="ECO:0000256" key="1">
    <source>
        <dbReference type="SAM" id="SignalP"/>
    </source>
</evidence>
<dbReference type="PANTHER" id="PTHR21261">
    <property type="entry name" value="BEAT PROTEIN"/>
    <property type="match status" value="1"/>
</dbReference>
<feature type="domain" description="Immunoglobulin" evidence="2">
    <location>
        <begin position="35"/>
        <end position="134"/>
    </location>
</feature>
<evidence type="ECO:0000313" key="4">
    <source>
        <dbReference type="RefSeq" id="XP_034230788.1"/>
    </source>
</evidence>
<name>A0A6P8XV03_THRPL</name>
<dbReference type="Gene3D" id="2.60.40.10">
    <property type="entry name" value="Immunoglobulins"/>
    <property type="match status" value="1"/>
</dbReference>
<keyword evidence="1" id="KW-0732">Signal</keyword>
<reference evidence="4" key="1">
    <citation type="submission" date="2025-08" db="UniProtKB">
        <authorList>
            <consortium name="RefSeq"/>
        </authorList>
    </citation>
    <scope>IDENTIFICATION</scope>
    <source>
        <tissue evidence="4">Total insect</tissue>
    </source>
</reference>
<dbReference type="InParanoid" id="A0A6P8XV03"/>